<keyword evidence="10" id="KW-0998">Cell outer membrane</keyword>
<dbReference type="InterPro" id="IPR001702">
    <property type="entry name" value="Porin_Gram-ve"/>
</dbReference>
<evidence type="ECO:0000256" key="4">
    <source>
        <dbReference type="ARBA" id="ARBA00022452"/>
    </source>
</evidence>
<evidence type="ECO:0000313" key="14">
    <source>
        <dbReference type="Proteomes" id="UP001499988"/>
    </source>
</evidence>
<dbReference type="InterPro" id="IPR002299">
    <property type="entry name" value="Porin_Neis"/>
</dbReference>
<evidence type="ECO:0000256" key="9">
    <source>
        <dbReference type="ARBA" id="ARBA00023136"/>
    </source>
</evidence>
<proteinExistence type="predicted"/>
<evidence type="ECO:0000256" key="11">
    <source>
        <dbReference type="SAM" id="SignalP"/>
    </source>
</evidence>
<comment type="caution">
    <text evidence="13">The sequence shown here is derived from an EMBL/GenBank/DDBJ whole genome shotgun (WGS) entry which is preliminary data.</text>
</comment>
<dbReference type="InterPro" id="IPR033900">
    <property type="entry name" value="Gram_neg_porin_domain"/>
</dbReference>
<comment type="subcellular location">
    <subcellularLocation>
        <location evidence="1">Cell outer membrane</location>
        <topology evidence="1">Multi-pass membrane protein</topology>
    </subcellularLocation>
</comment>
<keyword evidence="5" id="KW-0812">Transmembrane</keyword>
<feature type="signal peptide" evidence="11">
    <location>
        <begin position="1"/>
        <end position="23"/>
    </location>
</feature>
<reference evidence="14" key="1">
    <citation type="journal article" date="2019" name="Int. J. Syst. Evol. Microbiol.">
        <title>The Global Catalogue of Microorganisms (GCM) 10K type strain sequencing project: providing services to taxonomists for standard genome sequencing and annotation.</title>
        <authorList>
            <consortium name="The Broad Institute Genomics Platform"/>
            <consortium name="The Broad Institute Genome Sequencing Center for Infectious Disease"/>
            <person name="Wu L."/>
            <person name="Ma J."/>
        </authorList>
    </citation>
    <scope>NUCLEOTIDE SEQUENCE [LARGE SCALE GENOMIC DNA]</scope>
    <source>
        <strain evidence="14">JCM 18401</strain>
    </source>
</reference>
<evidence type="ECO:0000256" key="6">
    <source>
        <dbReference type="ARBA" id="ARBA00022729"/>
    </source>
</evidence>
<dbReference type="InterPro" id="IPR050298">
    <property type="entry name" value="Gram-neg_bact_OMP"/>
</dbReference>
<evidence type="ECO:0000256" key="8">
    <source>
        <dbReference type="ARBA" id="ARBA00023114"/>
    </source>
</evidence>
<accession>A0ABP9FGW7</accession>
<dbReference type="CDD" id="cd00342">
    <property type="entry name" value="gram_neg_porins"/>
    <property type="match status" value="1"/>
</dbReference>
<feature type="domain" description="Porin" evidence="12">
    <location>
        <begin position="10"/>
        <end position="287"/>
    </location>
</feature>
<evidence type="ECO:0000313" key="13">
    <source>
        <dbReference type="EMBL" id="GAA4901224.1"/>
    </source>
</evidence>
<feature type="chain" id="PRO_5046495842" evidence="11">
    <location>
        <begin position="24"/>
        <end position="306"/>
    </location>
</feature>
<keyword evidence="7" id="KW-0406">Ion transport</keyword>
<dbReference type="RefSeq" id="WP_345337176.1">
    <property type="nucleotide sequence ID" value="NZ_BAABJZ010000104.1"/>
</dbReference>
<dbReference type="PRINTS" id="PR00182">
    <property type="entry name" value="ECOLNEIPORIN"/>
</dbReference>
<dbReference type="PANTHER" id="PTHR34501:SF9">
    <property type="entry name" value="MAJOR OUTER MEMBRANE PROTEIN P.IA"/>
    <property type="match status" value="1"/>
</dbReference>
<evidence type="ECO:0000256" key="3">
    <source>
        <dbReference type="ARBA" id="ARBA00022448"/>
    </source>
</evidence>
<keyword evidence="8" id="KW-0626">Porin</keyword>
<dbReference type="Pfam" id="PF13609">
    <property type="entry name" value="Porin_4"/>
    <property type="match status" value="1"/>
</dbReference>
<gene>
    <name evidence="13" type="ORF">GCM10023333_39010</name>
</gene>
<dbReference type="Gene3D" id="2.40.160.10">
    <property type="entry name" value="Porin"/>
    <property type="match status" value="1"/>
</dbReference>
<organism evidence="13 14">
    <name type="scientific">Ferrimonas pelagia</name>
    <dbReference type="NCBI Taxonomy" id="1177826"/>
    <lineage>
        <taxon>Bacteria</taxon>
        <taxon>Pseudomonadati</taxon>
        <taxon>Pseudomonadota</taxon>
        <taxon>Gammaproteobacteria</taxon>
        <taxon>Alteromonadales</taxon>
        <taxon>Ferrimonadaceae</taxon>
        <taxon>Ferrimonas</taxon>
    </lineage>
</organism>
<dbReference type="InterPro" id="IPR023614">
    <property type="entry name" value="Porin_dom_sf"/>
</dbReference>
<keyword evidence="4" id="KW-1134">Transmembrane beta strand</keyword>
<dbReference type="Proteomes" id="UP001499988">
    <property type="component" value="Unassembled WGS sequence"/>
</dbReference>
<dbReference type="SUPFAM" id="SSF56935">
    <property type="entry name" value="Porins"/>
    <property type="match status" value="1"/>
</dbReference>
<name>A0ABP9FGW7_9GAMM</name>
<protein>
    <submittedName>
        <fullName evidence="13">Porin</fullName>
    </submittedName>
</protein>
<evidence type="ECO:0000256" key="7">
    <source>
        <dbReference type="ARBA" id="ARBA00023065"/>
    </source>
</evidence>
<keyword evidence="6 11" id="KW-0732">Signal</keyword>
<evidence type="ECO:0000256" key="2">
    <source>
        <dbReference type="ARBA" id="ARBA00011233"/>
    </source>
</evidence>
<evidence type="ECO:0000259" key="12">
    <source>
        <dbReference type="Pfam" id="PF13609"/>
    </source>
</evidence>
<keyword evidence="3" id="KW-0813">Transport</keyword>
<sequence>MSIKRSVLAAAVVAAVVPTAASATDVDVYGRLNLTLQANDIDGESETKIASHSSRFGVRGSHEISAGLEAIFQAEWGLNVTKDPAFSNRNQFIGLKGDFGMTTIGRRDTALKLSQGKVDQFNDFDGDLGKIMGGEVRASQQVSYATPVIADLFRAEMTYLTDDANGDHGVSVAATVGDANYKKQAFYGAVAYDSEVSDRDILRITAGGKIAGIELGAMYSDEEVVSSGAQGDAFLISAAYGFGDTKVKAQFIDGDIPGKANTSYSVGAEHKLSKQLRLNAYFTGLEFDAADRDDDRYVAVGLRYDF</sequence>
<keyword evidence="14" id="KW-1185">Reference proteome</keyword>
<evidence type="ECO:0000256" key="5">
    <source>
        <dbReference type="ARBA" id="ARBA00022692"/>
    </source>
</evidence>
<dbReference type="EMBL" id="BAABJZ010000104">
    <property type="protein sequence ID" value="GAA4901224.1"/>
    <property type="molecule type" value="Genomic_DNA"/>
</dbReference>
<dbReference type="PRINTS" id="PR00184">
    <property type="entry name" value="NEISSPPORIN"/>
</dbReference>
<keyword evidence="9" id="KW-0472">Membrane</keyword>
<evidence type="ECO:0000256" key="1">
    <source>
        <dbReference type="ARBA" id="ARBA00004571"/>
    </source>
</evidence>
<dbReference type="PANTHER" id="PTHR34501">
    <property type="entry name" value="PROTEIN YDDL-RELATED"/>
    <property type="match status" value="1"/>
</dbReference>
<evidence type="ECO:0000256" key="10">
    <source>
        <dbReference type="ARBA" id="ARBA00023237"/>
    </source>
</evidence>
<comment type="subunit">
    <text evidence="2">Homotrimer.</text>
</comment>